<accession>A0A7R9KN75</accession>
<dbReference type="AlphaFoldDB" id="A0A7R9KN75"/>
<feature type="domain" description="Nudix hydrolase" evidence="2">
    <location>
        <begin position="48"/>
        <end position="208"/>
    </location>
</feature>
<name>A0A7R9KN75_9ACAR</name>
<organism evidence="3">
    <name type="scientific">Medioppia subpectinata</name>
    <dbReference type="NCBI Taxonomy" id="1979941"/>
    <lineage>
        <taxon>Eukaryota</taxon>
        <taxon>Metazoa</taxon>
        <taxon>Ecdysozoa</taxon>
        <taxon>Arthropoda</taxon>
        <taxon>Chelicerata</taxon>
        <taxon>Arachnida</taxon>
        <taxon>Acari</taxon>
        <taxon>Acariformes</taxon>
        <taxon>Sarcoptiformes</taxon>
        <taxon>Oribatida</taxon>
        <taxon>Brachypylina</taxon>
        <taxon>Oppioidea</taxon>
        <taxon>Oppiidae</taxon>
        <taxon>Medioppia</taxon>
    </lineage>
</organism>
<dbReference type="GO" id="GO:0008768">
    <property type="term" value="F:UDP-sugar diphosphatase activity"/>
    <property type="evidence" value="ECO:0007669"/>
    <property type="project" value="TreeGrafter"/>
</dbReference>
<dbReference type="EMBL" id="CAJPIZ010003675">
    <property type="protein sequence ID" value="CAG2106661.1"/>
    <property type="molecule type" value="Genomic_DNA"/>
</dbReference>
<dbReference type="SUPFAM" id="SSF55811">
    <property type="entry name" value="Nudix"/>
    <property type="match status" value="1"/>
</dbReference>
<gene>
    <name evidence="3" type="ORF">OSB1V03_LOCUS6664</name>
</gene>
<reference evidence="3" key="1">
    <citation type="submission" date="2020-11" db="EMBL/GenBank/DDBJ databases">
        <authorList>
            <person name="Tran Van P."/>
        </authorList>
    </citation>
    <scope>NUCLEOTIDE SEQUENCE</scope>
</reference>
<evidence type="ECO:0000256" key="1">
    <source>
        <dbReference type="ARBA" id="ARBA00022801"/>
    </source>
</evidence>
<dbReference type="GO" id="GO:0019693">
    <property type="term" value="P:ribose phosphate metabolic process"/>
    <property type="evidence" value="ECO:0007669"/>
    <property type="project" value="TreeGrafter"/>
</dbReference>
<dbReference type="InterPro" id="IPR015797">
    <property type="entry name" value="NUDIX_hydrolase-like_dom_sf"/>
</dbReference>
<dbReference type="InterPro" id="IPR000086">
    <property type="entry name" value="NUDIX_hydrolase_dom"/>
</dbReference>
<proteinExistence type="predicted"/>
<dbReference type="EMBL" id="OC858250">
    <property type="protein sequence ID" value="CAD7626231.1"/>
    <property type="molecule type" value="Genomic_DNA"/>
</dbReference>
<evidence type="ECO:0000313" key="4">
    <source>
        <dbReference type="Proteomes" id="UP000759131"/>
    </source>
</evidence>
<dbReference type="PROSITE" id="PS51462">
    <property type="entry name" value="NUDIX"/>
    <property type="match status" value="1"/>
</dbReference>
<dbReference type="Gene3D" id="3.90.79.10">
    <property type="entry name" value="Nucleoside Triphosphate Pyrophosphohydrolase"/>
    <property type="match status" value="2"/>
</dbReference>
<evidence type="ECO:0000313" key="3">
    <source>
        <dbReference type="EMBL" id="CAD7626231.1"/>
    </source>
</evidence>
<dbReference type="PANTHER" id="PTHR11839">
    <property type="entry name" value="UDP/ADP-SUGAR PYROPHOSPHATASE"/>
    <property type="match status" value="1"/>
</dbReference>
<evidence type="ECO:0000259" key="2">
    <source>
        <dbReference type="PROSITE" id="PS51462"/>
    </source>
</evidence>
<dbReference type="PANTHER" id="PTHR11839:SF15">
    <property type="entry name" value="URIDINE DIPHOSPHATE GLUCOSE PYROPHOSPHATASE NUDT14"/>
    <property type="match status" value="1"/>
</dbReference>
<sequence length="208" mass="23716">MSKSGSKPRDVFVFERVETLKANESKYIKPHRIHYKMNGKDLIWDCMKIHDSVAILVYNRSSKKLVFVRQLRPAIVFAQLCQSIDSIDLNVFSKENIHKVNQMFEKNPNFGYTLELCAGILDKQGKTPQEVAKEEIAEEIGYVVDLKDETPKGKGGGIDDESIEVIELGIEEVRQLLYCDDTTSAISRPTAMLFALSWFLYQHLPTIS</sequence>
<keyword evidence="4" id="KW-1185">Reference proteome</keyword>
<dbReference type="GO" id="GO:0006753">
    <property type="term" value="P:nucleoside phosphate metabolic process"/>
    <property type="evidence" value="ECO:0007669"/>
    <property type="project" value="TreeGrafter"/>
</dbReference>
<keyword evidence="1" id="KW-0378">Hydrolase</keyword>
<protein>
    <recommendedName>
        <fullName evidence="2">Nudix hydrolase domain-containing protein</fullName>
    </recommendedName>
</protein>
<dbReference type="OrthoDB" id="10249920at2759"/>
<dbReference type="Proteomes" id="UP000759131">
    <property type="component" value="Unassembled WGS sequence"/>
</dbReference>